<keyword evidence="3 5" id="KW-0697">Rotamase</keyword>
<dbReference type="RefSeq" id="WP_124824422.1">
    <property type="nucleotide sequence ID" value="NZ_JACIFD010000016.1"/>
</dbReference>
<evidence type="ECO:0000313" key="9">
    <source>
        <dbReference type="Proteomes" id="UP000571183"/>
    </source>
</evidence>
<dbReference type="InterPro" id="IPR046357">
    <property type="entry name" value="PPIase_dom_sf"/>
</dbReference>
<comment type="catalytic activity">
    <reaction evidence="1 5">
        <text>[protein]-peptidylproline (omega=180) = [protein]-peptidylproline (omega=0)</text>
        <dbReference type="Rhea" id="RHEA:16237"/>
        <dbReference type="Rhea" id="RHEA-COMP:10747"/>
        <dbReference type="Rhea" id="RHEA-COMP:10748"/>
        <dbReference type="ChEBI" id="CHEBI:83833"/>
        <dbReference type="ChEBI" id="CHEBI:83834"/>
        <dbReference type="EC" id="5.2.1.8"/>
    </reaction>
</comment>
<dbReference type="PROSITE" id="PS51257">
    <property type="entry name" value="PROKAR_LIPOPROTEIN"/>
    <property type="match status" value="1"/>
</dbReference>
<accession>A0A840DPV9</accession>
<feature type="chain" id="PRO_5038408355" description="peptidylprolyl isomerase" evidence="6">
    <location>
        <begin position="22"/>
        <end position="332"/>
    </location>
</feature>
<gene>
    <name evidence="8" type="ORF">F5897_001475</name>
</gene>
<dbReference type="Proteomes" id="UP000571183">
    <property type="component" value="Unassembled WGS sequence"/>
</dbReference>
<keyword evidence="4 5" id="KW-0413">Isomerase</keyword>
<evidence type="ECO:0000256" key="3">
    <source>
        <dbReference type="ARBA" id="ARBA00023110"/>
    </source>
</evidence>
<dbReference type="AlphaFoldDB" id="A0A840DPV9"/>
<sequence>MKRTLALSAAAALTLGLAACSTDTKNDAAPKGEQLNCTLQQADFKQQIEVAGEKGVQPTVTADLSEVQLDAYKLVNVEKGDGNKVVAGPEAIYKMLVTVTDPQGQVLASEPLETTLDASSGLVDWIINAAACTTDNGRVVAAGPASVVLPGAAENSGGQFTADTPLITVIDMQGVSQKLTEDQILKHAEGKEVPAPEGFPTVEFDEKTGPKITIPEGAKAPDKLQIANLIEGTGETVADGANVYVHYRGVIWRTGEEFDASWTRGSHIDFKTNQVVPGFAEALVGQKVGSRVIALVDPASGYGAEQLQQMGHQGDDVMVFVIDILGTENPAQ</sequence>
<dbReference type="PROSITE" id="PS50059">
    <property type="entry name" value="FKBP_PPIASE"/>
    <property type="match status" value="1"/>
</dbReference>
<keyword evidence="9" id="KW-1185">Reference proteome</keyword>
<evidence type="ECO:0000313" key="8">
    <source>
        <dbReference type="EMBL" id="MBB4072147.1"/>
    </source>
</evidence>
<dbReference type="InterPro" id="IPR001179">
    <property type="entry name" value="PPIase_FKBP_dom"/>
</dbReference>
<evidence type="ECO:0000256" key="4">
    <source>
        <dbReference type="ARBA" id="ARBA00023235"/>
    </source>
</evidence>
<dbReference type="EMBL" id="JACIFD010000016">
    <property type="protein sequence ID" value="MBB4072147.1"/>
    <property type="molecule type" value="Genomic_DNA"/>
</dbReference>
<dbReference type="Gene3D" id="3.10.50.40">
    <property type="match status" value="1"/>
</dbReference>
<evidence type="ECO:0000256" key="6">
    <source>
        <dbReference type="SAM" id="SignalP"/>
    </source>
</evidence>
<dbReference type="Pfam" id="PF00254">
    <property type="entry name" value="FKBP_C"/>
    <property type="match status" value="1"/>
</dbReference>
<proteinExistence type="predicted"/>
<reference evidence="8" key="1">
    <citation type="submission" date="2020-08" db="EMBL/GenBank/DDBJ databases">
        <title>Sequencing the genomes of 1000 actinobacteria strains.</title>
        <authorList>
            <person name="Klenk H.-P."/>
        </authorList>
    </citation>
    <scope>NUCLEOTIDE SEQUENCE [LARGE SCALE GENOMIC DNA]</scope>
    <source>
        <strain evidence="8">DSM 27064</strain>
    </source>
</reference>
<evidence type="ECO:0000256" key="5">
    <source>
        <dbReference type="PROSITE-ProRule" id="PRU00277"/>
    </source>
</evidence>
<feature type="signal peptide" evidence="6">
    <location>
        <begin position="1"/>
        <end position="21"/>
    </location>
</feature>
<evidence type="ECO:0000256" key="1">
    <source>
        <dbReference type="ARBA" id="ARBA00000971"/>
    </source>
</evidence>
<dbReference type="GO" id="GO:0003755">
    <property type="term" value="F:peptidyl-prolyl cis-trans isomerase activity"/>
    <property type="evidence" value="ECO:0007669"/>
    <property type="project" value="UniProtKB-KW"/>
</dbReference>
<evidence type="ECO:0000259" key="7">
    <source>
        <dbReference type="PROSITE" id="PS50059"/>
    </source>
</evidence>
<organism evidence="8 9">
    <name type="scientific">Canibacter oris</name>
    <dbReference type="NCBI Taxonomy" id="1365628"/>
    <lineage>
        <taxon>Bacteria</taxon>
        <taxon>Bacillati</taxon>
        <taxon>Actinomycetota</taxon>
        <taxon>Actinomycetes</taxon>
        <taxon>Micrococcales</taxon>
        <taxon>Microbacteriaceae</taxon>
        <taxon>Canibacter</taxon>
    </lineage>
</organism>
<name>A0A840DPV9_9MICO</name>
<keyword evidence="6" id="KW-0732">Signal</keyword>
<dbReference type="EC" id="5.2.1.8" evidence="2 5"/>
<comment type="caution">
    <text evidence="8">The sequence shown here is derived from an EMBL/GenBank/DDBJ whole genome shotgun (WGS) entry which is preliminary data.</text>
</comment>
<dbReference type="SUPFAM" id="SSF54534">
    <property type="entry name" value="FKBP-like"/>
    <property type="match status" value="1"/>
</dbReference>
<feature type="domain" description="PPIase FKBP-type" evidence="7">
    <location>
        <begin position="240"/>
        <end position="328"/>
    </location>
</feature>
<protein>
    <recommendedName>
        <fullName evidence="2 5">peptidylprolyl isomerase</fullName>
        <ecNumber evidence="2 5">5.2.1.8</ecNumber>
    </recommendedName>
</protein>
<evidence type="ECO:0000256" key="2">
    <source>
        <dbReference type="ARBA" id="ARBA00013194"/>
    </source>
</evidence>